<dbReference type="Proteomes" id="UP001642409">
    <property type="component" value="Unassembled WGS sequence"/>
</dbReference>
<organism evidence="1">
    <name type="scientific">Hexamita inflata</name>
    <dbReference type="NCBI Taxonomy" id="28002"/>
    <lineage>
        <taxon>Eukaryota</taxon>
        <taxon>Metamonada</taxon>
        <taxon>Diplomonadida</taxon>
        <taxon>Hexamitidae</taxon>
        <taxon>Hexamitinae</taxon>
        <taxon>Hexamita</taxon>
    </lineage>
</organism>
<dbReference type="EMBL" id="CATOUU010000765">
    <property type="protein sequence ID" value="CAI9946807.1"/>
    <property type="molecule type" value="Genomic_DNA"/>
</dbReference>
<keyword evidence="3" id="KW-1185">Reference proteome</keyword>
<dbReference type="EMBL" id="CAXDID020000326">
    <property type="protein sequence ID" value="CAL6077367.1"/>
    <property type="molecule type" value="Genomic_DNA"/>
</dbReference>
<evidence type="ECO:0000313" key="2">
    <source>
        <dbReference type="EMBL" id="CAL6077367.1"/>
    </source>
</evidence>
<name>A0AA86PZ45_9EUKA</name>
<evidence type="ECO:0000313" key="3">
    <source>
        <dbReference type="Proteomes" id="UP001642409"/>
    </source>
</evidence>
<reference evidence="2 3" key="2">
    <citation type="submission" date="2024-07" db="EMBL/GenBank/DDBJ databases">
        <authorList>
            <person name="Akdeniz Z."/>
        </authorList>
    </citation>
    <scope>NUCLEOTIDE SEQUENCE [LARGE SCALE GENOMIC DNA]</scope>
</reference>
<comment type="caution">
    <text evidence="1">The sequence shown here is derived from an EMBL/GenBank/DDBJ whole genome shotgun (WGS) entry which is preliminary data.</text>
</comment>
<evidence type="ECO:0000313" key="1">
    <source>
        <dbReference type="EMBL" id="CAI9946807.1"/>
    </source>
</evidence>
<dbReference type="AlphaFoldDB" id="A0AA86PZ45"/>
<accession>A0AA86PZ45</accession>
<gene>
    <name evidence="1" type="ORF">HINF_LOCUS34452</name>
    <name evidence="2" type="ORF">HINF_LOCUS58252</name>
</gene>
<protein>
    <submittedName>
        <fullName evidence="2">Hypothetical_protein</fullName>
    </submittedName>
</protein>
<reference evidence="1" key="1">
    <citation type="submission" date="2023-06" db="EMBL/GenBank/DDBJ databases">
        <authorList>
            <person name="Kurt Z."/>
        </authorList>
    </citation>
    <scope>NUCLEOTIDE SEQUENCE</scope>
</reference>
<sequence>MLTLLKTKKNRLNGCCYRSNSQSIFIEKELWLISLNKTFSVLEQRSVLIPPSKVNGFNQTRAVLSQNGLQKTQLQQKSNSAIENTCKFLARVNKIMFGV</sequence>
<proteinExistence type="predicted"/>